<accession>A0A4C1U8N2</accession>
<gene>
    <name evidence="1" type="ORF">EVAR_78654_1</name>
</gene>
<dbReference type="AlphaFoldDB" id="A0A4C1U8N2"/>
<organism evidence="1 2">
    <name type="scientific">Eumeta variegata</name>
    <name type="common">Bagworm moth</name>
    <name type="synonym">Eumeta japonica</name>
    <dbReference type="NCBI Taxonomy" id="151549"/>
    <lineage>
        <taxon>Eukaryota</taxon>
        <taxon>Metazoa</taxon>
        <taxon>Ecdysozoa</taxon>
        <taxon>Arthropoda</taxon>
        <taxon>Hexapoda</taxon>
        <taxon>Insecta</taxon>
        <taxon>Pterygota</taxon>
        <taxon>Neoptera</taxon>
        <taxon>Endopterygota</taxon>
        <taxon>Lepidoptera</taxon>
        <taxon>Glossata</taxon>
        <taxon>Ditrysia</taxon>
        <taxon>Tineoidea</taxon>
        <taxon>Psychidae</taxon>
        <taxon>Oiketicinae</taxon>
        <taxon>Eumeta</taxon>
    </lineage>
</organism>
<proteinExistence type="predicted"/>
<evidence type="ECO:0000313" key="1">
    <source>
        <dbReference type="EMBL" id="GBP22477.1"/>
    </source>
</evidence>
<dbReference type="EMBL" id="BGZK01000140">
    <property type="protein sequence ID" value="GBP22477.1"/>
    <property type="molecule type" value="Genomic_DNA"/>
</dbReference>
<comment type="caution">
    <text evidence="1">The sequence shown here is derived from an EMBL/GenBank/DDBJ whole genome shotgun (WGS) entry which is preliminary data.</text>
</comment>
<name>A0A4C1U8N2_EUMVA</name>
<protein>
    <submittedName>
        <fullName evidence="1">Uncharacterized protein</fullName>
    </submittedName>
</protein>
<evidence type="ECO:0000313" key="2">
    <source>
        <dbReference type="Proteomes" id="UP000299102"/>
    </source>
</evidence>
<keyword evidence="2" id="KW-1185">Reference proteome</keyword>
<dbReference type="Proteomes" id="UP000299102">
    <property type="component" value="Unassembled WGS sequence"/>
</dbReference>
<dbReference type="OrthoDB" id="414730at2759"/>
<reference evidence="1 2" key="1">
    <citation type="journal article" date="2019" name="Commun. Biol.">
        <title>The bagworm genome reveals a unique fibroin gene that provides high tensile strength.</title>
        <authorList>
            <person name="Kono N."/>
            <person name="Nakamura H."/>
            <person name="Ohtoshi R."/>
            <person name="Tomita M."/>
            <person name="Numata K."/>
            <person name="Arakawa K."/>
        </authorList>
    </citation>
    <scope>NUCLEOTIDE SEQUENCE [LARGE SCALE GENOMIC DNA]</scope>
</reference>
<sequence length="147" mass="17496">METQRSEKCVETKYLMEMERDDKPLIFSLARRNTTAEVVTLHLYYVQRNTSRLPKQRNRKGTRIQTDLCECLLDQTLVDVDLKCSQGEMKNFRELVQNEELEFVYSNVFLGITLDHRFQWDPHISELAKKLKQSKKFEIHQTSKPLD</sequence>